<dbReference type="PANTHER" id="PTHR33572:SF3">
    <property type="entry name" value="VELVET COMPLEX SUBUNIT B"/>
    <property type="match status" value="1"/>
</dbReference>
<dbReference type="InterPro" id="IPR037525">
    <property type="entry name" value="Velvet_dom"/>
</dbReference>
<protein>
    <recommendedName>
        <fullName evidence="6">Velvet domain-containing protein</fullName>
    </recommendedName>
</protein>
<feature type="region of interest" description="Disordered" evidence="5">
    <location>
        <begin position="1"/>
        <end position="91"/>
    </location>
</feature>
<evidence type="ECO:0000256" key="2">
    <source>
        <dbReference type="ARBA" id="ARBA00023015"/>
    </source>
</evidence>
<dbReference type="EMBL" id="LT554417">
    <property type="protein sequence ID" value="SAM04881.1"/>
    <property type="molecule type" value="Genomic_DNA"/>
</dbReference>
<evidence type="ECO:0000256" key="3">
    <source>
        <dbReference type="ARBA" id="ARBA00023163"/>
    </source>
</evidence>
<dbReference type="PROSITE" id="PS51821">
    <property type="entry name" value="VELVET"/>
    <property type="match status" value="1"/>
</dbReference>
<dbReference type="Pfam" id="PF11754">
    <property type="entry name" value="Velvet"/>
    <property type="match status" value="2"/>
</dbReference>
<dbReference type="GO" id="GO:0005634">
    <property type="term" value="C:nucleus"/>
    <property type="evidence" value="ECO:0007669"/>
    <property type="project" value="UniProtKB-SubCell"/>
</dbReference>
<dbReference type="Proteomes" id="UP000078561">
    <property type="component" value="Unassembled WGS sequence"/>
</dbReference>
<dbReference type="OMA" id="PHTIPRY"/>
<proteinExistence type="predicted"/>
<reference evidence="7" key="1">
    <citation type="submission" date="2016-04" db="EMBL/GenBank/DDBJ databases">
        <authorList>
            <person name="Evans L.H."/>
            <person name="Alamgir A."/>
            <person name="Owens N."/>
            <person name="Weber N.D."/>
            <person name="Virtaneva K."/>
            <person name="Barbian K."/>
            <person name="Babar A."/>
            <person name="Rosenke K."/>
        </authorList>
    </citation>
    <scope>NUCLEOTIDE SEQUENCE [LARGE SCALE GENOMIC DNA]</scope>
    <source>
        <strain evidence="7">CBS 101.48</strain>
    </source>
</reference>
<keyword evidence="3" id="KW-0804">Transcription</keyword>
<feature type="domain" description="Velvet" evidence="6">
    <location>
        <begin position="109"/>
        <end position="292"/>
    </location>
</feature>
<evidence type="ECO:0000256" key="4">
    <source>
        <dbReference type="ARBA" id="ARBA00023242"/>
    </source>
</evidence>
<gene>
    <name evidence="7" type="primary">ABSGL_10747.1 scaffold 12033</name>
</gene>
<comment type="subcellular location">
    <subcellularLocation>
        <location evidence="1">Nucleus</location>
    </subcellularLocation>
</comment>
<evidence type="ECO:0000313" key="7">
    <source>
        <dbReference type="EMBL" id="SAM04881.1"/>
    </source>
</evidence>
<sequence>MDNNGPHTIPRYDYGRHMTPPPAASPIQPTSLRPQGQSSHADASVPTASHYTQSPATHLPASDERAILGSSNVPHRAGHPQQPPPTSEDDQARLMNTIPATIDRIGYDEREMRTYELVVCQQPLHARMCGFGEKDRRPIDPPPIVQLIVRQRGEEPVDVQTLQIPFFVLHVTLWSADRTEERNIISNPPKCTRVLMGSLVSSPSLLKNPDGEQGLYFAFPDLSIRTEGRYTLRFSLMKLVSADFQMDAKSRIIAQVFSDAFTVYSAKKFPGMTESTDLSKAFAKQGLKIPIRNDGKHPTLLPPLLASIHLHSLPCSAIKKVRFMILTKMEGL</sequence>
<evidence type="ECO:0000259" key="6">
    <source>
        <dbReference type="PROSITE" id="PS51821"/>
    </source>
</evidence>
<dbReference type="Gene3D" id="2.60.40.3960">
    <property type="entry name" value="Velvet domain"/>
    <property type="match status" value="1"/>
</dbReference>
<keyword evidence="4" id="KW-0539">Nucleus</keyword>
<organism evidence="7">
    <name type="scientific">Absidia glauca</name>
    <name type="common">Pin mould</name>
    <dbReference type="NCBI Taxonomy" id="4829"/>
    <lineage>
        <taxon>Eukaryota</taxon>
        <taxon>Fungi</taxon>
        <taxon>Fungi incertae sedis</taxon>
        <taxon>Mucoromycota</taxon>
        <taxon>Mucoromycotina</taxon>
        <taxon>Mucoromycetes</taxon>
        <taxon>Mucorales</taxon>
        <taxon>Cunninghamellaceae</taxon>
        <taxon>Absidia</taxon>
    </lineage>
</organism>
<dbReference type="STRING" id="4829.A0A163K2J9"/>
<accession>A0A163K2J9</accession>
<feature type="compositionally biased region" description="Polar residues" evidence="5">
    <location>
        <begin position="27"/>
        <end position="56"/>
    </location>
</feature>
<evidence type="ECO:0000256" key="1">
    <source>
        <dbReference type="ARBA" id="ARBA00004123"/>
    </source>
</evidence>
<keyword evidence="2" id="KW-0805">Transcription regulation</keyword>
<name>A0A163K2J9_ABSGL</name>
<dbReference type="InterPro" id="IPR021740">
    <property type="entry name" value="Velvet"/>
</dbReference>
<evidence type="ECO:0000256" key="5">
    <source>
        <dbReference type="SAM" id="MobiDB-lite"/>
    </source>
</evidence>
<keyword evidence="8" id="KW-1185">Reference proteome</keyword>
<dbReference type="OrthoDB" id="5599552at2759"/>
<dbReference type="InParanoid" id="A0A163K2J9"/>
<dbReference type="PANTHER" id="PTHR33572">
    <property type="entry name" value="SPORE DEVELOPMENT REGULATOR VOSA"/>
    <property type="match status" value="1"/>
</dbReference>
<dbReference type="AlphaFoldDB" id="A0A163K2J9"/>
<evidence type="ECO:0000313" key="8">
    <source>
        <dbReference type="Proteomes" id="UP000078561"/>
    </source>
</evidence>
<dbReference type="InterPro" id="IPR038491">
    <property type="entry name" value="Velvet_dom_sf"/>
</dbReference>